<reference evidence="3 4" key="1">
    <citation type="submission" date="2020-04" db="EMBL/GenBank/DDBJ databases">
        <authorList>
            <person name="Klaysubun C."/>
            <person name="Duangmal K."/>
            <person name="Lipun K."/>
        </authorList>
    </citation>
    <scope>NUCLEOTIDE SEQUENCE [LARGE SCALE GENOMIC DNA]</scope>
    <source>
        <strain evidence="3 4">DSM 45300</strain>
    </source>
</reference>
<keyword evidence="4" id="KW-1185">Reference proteome</keyword>
<organism evidence="3 4">
    <name type="scientific">Pseudonocardia bannensis</name>
    <dbReference type="NCBI Taxonomy" id="630973"/>
    <lineage>
        <taxon>Bacteria</taxon>
        <taxon>Bacillati</taxon>
        <taxon>Actinomycetota</taxon>
        <taxon>Actinomycetes</taxon>
        <taxon>Pseudonocardiales</taxon>
        <taxon>Pseudonocardiaceae</taxon>
        <taxon>Pseudonocardia</taxon>
    </lineage>
</organism>
<dbReference type="NCBIfam" id="NF033542">
    <property type="entry name" value="transpos_IS110"/>
    <property type="match status" value="1"/>
</dbReference>
<dbReference type="InterPro" id="IPR002525">
    <property type="entry name" value="Transp_IS110-like_N"/>
</dbReference>
<evidence type="ECO:0000259" key="2">
    <source>
        <dbReference type="Pfam" id="PF02371"/>
    </source>
</evidence>
<dbReference type="InterPro" id="IPR047650">
    <property type="entry name" value="Transpos_IS110"/>
</dbReference>
<evidence type="ECO:0000259" key="1">
    <source>
        <dbReference type="Pfam" id="PF01548"/>
    </source>
</evidence>
<evidence type="ECO:0000313" key="3">
    <source>
        <dbReference type="EMBL" id="NMH94570.1"/>
    </source>
</evidence>
<dbReference type="PANTHER" id="PTHR33055">
    <property type="entry name" value="TRANSPOSASE FOR INSERTION SEQUENCE ELEMENT IS1111A"/>
    <property type="match status" value="1"/>
</dbReference>
<sequence>MVVVGVDPHKHSHTAVAVDSNGHELGQITVGNTAAELVRLLAWVQRWPGPRRWAIEDCRHVAGALLRALIRAGEAVVTVPPKLMAQARASARTRGKSDPIDALAVARAALREPDLPEAHLDEQALQIRLLLDHREDLVAERTRMINRLHWHLHDLEIALPRGQALNRIATLNRLGEQIGQLAGGVRAEIAAELIERLITLTQRIGQLKRRIEAQVEPLAPHLLAVPGCAGLTAAKILAETAGVGRFRSAAAFAMHTGTAPIPVWTGNRARFRLNRGGNRQLNAALHRIAVTQLRIHPPAQALVQRRIATGDSKTEALRVLRRHLADVIYHRLQASAASSTPCHEDAA</sequence>
<protein>
    <submittedName>
        <fullName evidence="3">IS110 family transposase</fullName>
    </submittedName>
</protein>
<dbReference type="AlphaFoldDB" id="A0A848DP11"/>
<feature type="domain" description="Transposase IS116/IS110/IS902 C-terminal" evidence="2">
    <location>
        <begin position="221"/>
        <end position="303"/>
    </location>
</feature>
<name>A0A848DP11_9PSEU</name>
<proteinExistence type="predicted"/>
<dbReference type="Pfam" id="PF02371">
    <property type="entry name" value="Transposase_20"/>
    <property type="match status" value="1"/>
</dbReference>
<dbReference type="GO" id="GO:0003677">
    <property type="term" value="F:DNA binding"/>
    <property type="evidence" value="ECO:0007669"/>
    <property type="project" value="InterPro"/>
</dbReference>
<dbReference type="PANTHER" id="PTHR33055:SF16">
    <property type="entry name" value="TRANSPOSASE FOR INSERTION SEQUENCE ELEMENT IS1547"/>
    <property type="match status" value="1"/>
</dbReference>
<dbReference type="Pfam" id="PF01548">
    <property type="entry name" value="DEDD_Tnp_IS110"/>
    <property type="match status" value="1"/>
</dbReference>
<dbReference type="InterPro" id="IPR003346">
    <property type="entry name" value="Transposase_20"/>
</dbReference>
<accession>A0A848DP11</accession>
<dbReference type="RefSeq" id="WP_169415253.1">
    <property type="nucleotide sequence ID" value="NZ_JAAXKZ010000118.1"/>
</dbReference>
<gene>
    <name evidence="3" type="ORF">HF519_23950</name>
</gene>
<evidence type="ECO:0000313" key="4">
    <source>
        <dbReference type="Proteomes" id="UP000586918"/>
    </source>
</evidence>
<dbReference type="GO" id="GO:0004803">
    <property type="term" value="F:transposase activity"/>
    <property type="evidence" value="ECO:0007669"/>
    <property type="project" value="InterPro"/>
</dbReference>
<dbReference type="GO" id="GO:0006313">
    <property type="term" value="P:DNA transposition"/>
    <property type="evidence" value="ECO:0007669"/>
    <property type="project" value="InterPro"/>
</dbReference>
<feature type="domain" description="Transposase IS110-like N-terminal" evidence="1">
    <location>
        <begin position="4"/>
        <end position="153"/>
    </location>
</feature>
<comment type="caution">
    <text evidence="3">The sequence shown here is derived from an EMBL/GenBank/DDBJ whole genome shotgun (WGS) entry which is preliminary data.</text>
</comment>
<dbReference type="EMBL" id="JAAXKZ010000118">
    <property type="protein sequence ID" value="NMH94570.1"/>
    <property type="molecule type" value="Genomic_DNA"/>
</dbReference>
<dbReference type="Proteomes" id="UP000586918">
    <property type="component" value="Unassembled WGS sequence"/>
</dbReference>